<sequence length="1264" mass="129938">MGIGIDGRVVSPGRARRHRRAVGSVRSGWAIALAALMALSFPVPAAGLPLAGVRVAGAAPIDPGGPDGSGGPDGQGGALSSALAADRAIAWLTARRQELGLEAADIADAAVVDVVPVGDDRAWAVHLQQRFGGLDVAGAVMNVVVDGTGTVRSWGDRFERGLAANADRVAPEIDQVGAVRSTVDVLGLVATRPFREVVEGSGPEAAATVSTGGVSALPIPVRLVLQPVEDAAAVDLAWEVSIRERDGGNWWVVTVDADTGAELDRVNFTSSATYEGFDAPVEAPSFGPRTTIVDPADPVASPYGWHDIDGSPGAEFTVTRGNNVSAYTDVDANNVADPGSQPDGGTTLDFTATFDPTRSPTVDTDAAVINAFQLVNHLHDVAYAFGFDEVSGNFQTNNYGRGGPNAFAGDPVLVEVLDGSGVDNANFTTPPDGFPGRLQLMRFTGPEPDRDSAFDNGLIAHEFAHGISNRLTGGPSNTSCLRNAEQPGEGWSDWFALMMTLEPGDTGADARSIGTWALGQSPTGPGLRSSPYSTDLGTDPSTYAALAAANGPHAVGEIFAAMLWDLTWALVERDGFDPDWIGGSGGNITAMQLVFDGMKLQPCSPGFVDARDAILLADQLRTGGANRCVIWGAFARRGLGESAWQGSPASRTDGQAAFDVPDHCRSLVLTTTASSEVAAPGSILTYTSTVTNTSSATVSGVVVRATMPAGAPYVAGSSTCGGTHAAGVLEVTLATITAGSTATCSYSVAVGPAGSTVWLHEDFEHGTDRWTRSTTAGAPGWGASGQAGISGVLGARVDGHSAPAVASLELAEPVAVAGSDPTLRFLHVFDTERQSDGGVVEITTNGTTWADLGPAMVSRGYTHQLAGGGNPIAPRPAFTGSSGGVIETVVDLGAWVGQQVRIRFRFGSDSSIASDGWHIDEVWLSDEVLLDHSVTLTGPGGAADAVSLATPVRGDLPPSTGLLRVTTDPPVPSGISVNGVVRNDWGLDWVRVLAGTHEVCWSDVVGFTTPPCQTVVVTPGQTTTVAGTFGRLGLLQVAVEPPGLPTTVFVDGEVADEYGLFAFVEPGEHQVCWGDVPGPWQAPACQTVTVAPGVTAQVTGTFVATPTPTTGPAPPLGPTGLLRVRTSPAVASRVSVDGIARSDWALTWVKMPVGSHEVCFTDVVGFRTPPCQQVQVSSGATSEVVGSFVPLGLLQVSVTPAGLPVDVLVDGEPRNQFGSFAFMEPGTYEVCGTALAGWAANGCSSVVVSAGATTQVSLVYSPAP</sequence>
<keyword evidence="4" id="KW-0964">Secreted</keyword>
<dbReference type="GO" id="GO:0005615">
    <property type="term" value="C:extracellular space"/>
    <property type="evidence" value="ECO:0007669"/>
    <property type="project" value="InterPro"/>
</dbReference>
<accession>A0A6J6CXP3</accession>
<dbReference type="Pfam" id="PF01345">
    <property type="entry name" value="DUF11"/>
    <property type="match status" value="1"/>
</dbReference>
<evidence type="ECO:0000256" key="5">
    <source>
        <dbReference type="ARBA" id="ARBA00022670"/>
    </source>
</evidence>
<comment type="similarity">
    <text evidence="3">Belongs to the peptidase M36 family.</text>
</comment>
<dbReference type="PANTHER" id="PTHR33478">
    <property type="entry name" value="EXTRACELLULAR METALLOPROTEINASE MEP"/>
    <property type="match status" value="1"/>
</dbReference>
<evidence type="ECO:0000256" key="2">
    <source>
        <dbReference type="ARBA" id="ARBA00004613"/>
    </source>
</evidence>
<dbReference type="EMBL" id="CAEZSR010000042">
    <property type="protein sequence ID" value="CAB4556360.1"/>
    <property type="molecule type" value="Genomic_DNA"/>
</dbReference>
<dbReference type="PRINTS" id="PR00999">
    <property type="entry name" value="FUNGALYSIN"/>
</dbReference>
<evidence type="ECO:0000259" key="13">
    <source>
        <dbReference type="Pfam" id="PF07504"/>
    </source>
</evidence>
<comment type="subcellular location">
    <subcellularLocation>
        <location evidence="2">Secreted</location>
    </subcellularLocation>
</comment>
<keyword evidence="11" id="KW-0865">Zymogen</keyword>
<protein>
    <submittedName>
        <fullName evidence="14">Unannotated protein</fullName>
    </submittedName>
</protein>
<gene>
    <name evidence="14" type="ORF">UFOPK1493_01435</name>
</gene>
<evidence type="ECO:0000256" key="10">
    <source>
        <dbReference type="ARBA" id="ARBA00023049"/>
    </source>
</evidence>
<organism evidence="14">
    <name type="scientific">freshwater metagenome</name>
    <dbReference type="NCBI Taxonomy" id="449393"/>
    <lineage>
        <taxon>unclassified sequences</taxon>
        <taxon>metagenomes</taxon>
        <taxon>ecological metagenomes</taxon>
    </lineage>
</organism>
<dbReference type="Pfam" id="PF20773">
    <property type="entry name" value="InhA-like_MAM"/>
    <property type="match status" value="1"/>
</dbReference>
<keyword evidence="10" id="KW-0482">Metalloprotease</keyword>
<dbReference type="Gene3D" id="1.10.390.10">
    <property type="entry name" value="Neutral Protease Domain 2"/>
    <property type="match status" value="1"/>
</dbReference>
<dbReference type="AlphaFoldDB" id="A0A6J6CXP3"/>
<keyword evidence="9" id="KW-0862">Zinc</keyword>
<feature type="domain" description="DUF11" evidence="12">
    <location>
        <begin position="667"/>
        <end position="755"/>
    </location>
</feature>
<dbReference type="InterPro" id="IPR050371">
    <property type="entry name" value="Fungal_virulence_M36"/>
</dbReference>
<keyword evidence="7" id="KW-0732">Signal</keyword>
<reference evidence="14" key="1">
    <citation type="submission" date="2020-05" db="EMBL/GenBank/DDBJ databases">
        <authorList>
            <person name="Chiriac C."/>
            <person name="Salcher M."/>
            <person name="Ghai R."/>
            <person name="Kavagutti S V."/>
        </authorList>
    </citation>
    <scope>NUCLEOTIDE SEQUENCE</scope>
</reference>
<dbReference type="SUPFAM" id="SSF55486">
    <property type="entry name" value="Metalloproteases ('zincins'), catalytic domain"/>
    <property type="match status" value="1"/>
</dbReference>
<dbReference type="GO" id="GO:0008270">
    <property type="term" value="F:zinc ion binding"/>
    <property type="evidence" value="ECO:0007669"/>
    <property type="project" value="InterPro"/>
</dbReference>
<dbReference type="PANTHER" id="PTHR33478:SF1">
    <property type="entry name" value="EXTRACELLULAR METALLOPROTEINASE MEP"/>
    <property type="match status" value="1"/>
</dbReference>
<dbReference type="InterPro" id="IPR047589">
    <property type="entry name" value="DUF11_rpt"/>
</dbReference>
<dbReference type="InterPro" id="IPR011096">
    <property type="entry name" value="FTP_domain"/>
</dbReference>
<keyword evidence="6" id="KW-0479">Metal-binding</keyword>
<keyword evidence="5" id="KW-0645">Protease</keyword>
<evidence type="ECO:0000256" key="6">
    <source>
        <dbReference type="ARBA" id="ARBA00022723"/>
    </source>
</evidence>
<evidence type="ECO:0000259" key="12">
    <source>
        <dbReference type="Pfam" id="PF01345"/>
    </source>
</evidence>
<dbReference type="Pfam" id="PF07504">
    <property type="entry name" value="FTP"/>
    <property type="match status" value="1"/>
</dbReference>
<evidence type="ECO:0000256" key="11">
    <source>
        <dbReference type="ARBA" id="ARBA00023145"/>
    </source>
</evidence>
<dbReference type="GO" id="GO:0004222">
    <property type="term" value="F:metalloendopeptidase activity"/>
    <property type="evidence" value="ECO:0007669"/>
    <property type="project" value="InterPro"/>
</dbReference>
<evidence type="ECO:0000256" key="4">
    <source>
        <dbReference type="ARBA" id="ARBA00022525"/>
    </source>
</evidence>
<evidence type="ECO:0000256" key="1">
    <source>
        <dbReference type="ARBA" id="ARBA00001947"/>
    </source>
</evidence>
<dbReference type="InterPro" id="IPR001434">
    <property type="entry name" value="OmcB-like_DUF11"/>
</dbReference>
<dbReference type="GO" id="GO:0006508">
    <property type="term" value="P:proteolysis"/>
    <property type="evidence" value="ECO:0007669"/>
    <property type="project" value="UniProtKB-KW"/>
</dbReference>
<proteinExistence type="inferred from homology"/>
<comment type="cofactor">
    <cofactor evidence="1">
        <name>Zn(2+)</name>
        <dbReference type="ChEBI" id="CHEBI:29105"/>
    </cofactor>
</comment>
<feature type="domain" description="FTP" evidence="13">
    <location>
        <begin position="125"/>
        <end position="158"/>
    </location>
</feature>
<evidence type="ECO:0000256" key="8">
    <source>
        <dbReference type="ARBA" id="ARBA00022801"/>
    </source>
</evidence>
<dbReference type="InterPro" id="IPR027268">
    <property type="entry name" value="Peptidase_M4/M1_CTD_sf"/>
</dbReference>
<evidence type="ECO:0000256" key="3">
    <source>
        <dbReference type="ARBA" id="ARBA00006006"/>
    </source>
</evidence>
<evidence type="ECO:0000256" key="7">
    <source>
        <dbReference type="ARBA" id="ARBA00022729"/>
    </source>
</evidence>
<evidence type="ECO:0000256" key="9">
    <source>
        <dbReference type="ARBA" id="ARBA00022833"/>
    </source>
</evidence>
<dbReference type="Pfam" id="PF02128">
    <property type="entry name" value="Peptidase_M36"/>
    <property type="match status" value="1"/>
</dbReference>
<evidence type="ECO:0000313" key="14">
    <source>
        <dbReference type="EMBL" id="CAB4556360.1"/>
    </source>
</evidence>
<dbReference type="Gene3D" id="3.10.170.10">
    <property type="match status" value="1"/>
</dbReference>
<name>A0A6J6CXP3_9ZZZZ</name>
<dbReference type="NCBIfam" id="TIGR01451">
    <property type="entry name" value="B_ant_repeat"/>
    <property type="match status" value="1"/>
</dbReference>
<keyword evidence="8" id="KW-0378">Hydrolase</keyword>
<dbReference type="CDD" id="cd09596">
    <property type="entry name" value="M36"/>
    <property type="match status" value="1"/>
</dbReference>
<dbReference type="InterPro" id="IPR001842">
    <property type="entry name" value="Peptidase_M36"/>
</dbReference>